<comment type="caution">
    <text evidence="1">The sequence shown here is derived from an EMBL/GenBank/DDBJ whole genome shotgun (WGS) entry which is preliminary data.</text>
</comment>
<evidence type="ECO:0000313" key="1">
    <source>
        <dbReference type="EMBL" id="MED6137062.1"/>
    </source>
</evidence>
<protein>
    <submittedName>
        <fullName evidence="1">Uncharacterized protein</fullName>
    </submittedName>
</protein>
<proteinExistence type="predicted"/>
<accession>A0ABU6SKW0</accession>
<evidence type="ECO:0000313" key="2">
    <source>
        <dbReference type="Proteomes" id="UP001341840"/>
    </source>
</evidence>
<gene>
    <name evidence="1" type="ORF">PIB30_061448</name>
</gene>
<keyword evidence="2" id="KW-1185">Reference proteome</keyword>
<dbReference type="Proteomes" id="UP001341840">
    <property type="component" value="Unassembled WGS sequence"/>
</dbReference>
<organism evidence="1 2">
    <name type="scientific">Stylosanthes scabra</name>
    <dbReference type="NCBI Taxonomy" id="79078"/>
    <lineage>
        <taxon>Eukaryota</taxon>
        <taxon>Viridiplantae</taxon>
        <taxon>Streptophyta</taxon>
        <taxon>Embryophyta</taxon>
        <taxon>Tracheophyta</taxon>
        <taxon>Spermatophyta</taxon>
        <taxon>Magnoliopsida</taxon>
        <taxon>eudicotyledons</taxon>
        <taxon>Gunneridae</taxon>
        <taxon>Pentapetalae</taxon>
        <taxon>rosids</taxon>
        <taxon>fabids</taxon>
        <taxon>Fabales</taxon>
        <taxon>Fabaceae</taxon>
        <taxon>Papilionoideae</taxon>
        <taxon>50 kb inversion clade</taxon>
        <taxon>dalbergioids sensu lato</taxon>
        <taxon>Dalbergieae</taxon>
        <taxon>Pterocarpus clade</taxon>
        <taxon>Stylosanthes</taxon>
    </lineage>
</organism>
<dbReference type="EMBL" id="JASCZI010060972">
    <property type="protein sequence ID" value="MED6137062.1"/>
    <property type="molecule type" value="Genomic_DNA"/>
</dbReference>
<feature type="non-terminal residue" evidence="1">
    <location>
        <position position="65"/>
    </location>
</feature>
<sequence>MSILVGGRGHVRAGFYDRRVCSRTRGYLLFRQISAQHPPSRVLTSHSCRIRRLIRSNLGKCTESY</sequence>
<reference evidence="1 2" key="1">
    <citation type="journal article" date="2023" name="Plants (Basel)">
        <title>Bridging the Gap: Combining Genomics and Transcriptomics Approaches to Understand Stylosanthes scabra, an Orphan Legume from the Brazilian Caatinga.</title>
        <authorList>
            <person name="Ferreira-Neto J.R.C."/>
            <person name="da Silva M.D."/>
            <person name="Binneck E."/>
            <person name="de Melo N.F."/>
            <person name="da Silva R.H."/>
            <person name="de Melo A.L.T.M."/>
            <person name="Pandolfi V."/>
            <person name="Bustamante F.O."/>
            <person name="Brasileiro-Vidal A.C."/>
            <person name="Benko-Iseppon A.M."/>
        </authorList>
    </citation>
    <scope>NUCLEOTIDE SEQUENCE [LARGE SCALE GENOMIC DNA]</scope>
    <source>
        <tissue evidence="1">Leaves</tissue>
    </source>
</reference>
<name>A0ABU6SKW0_9FABA</name>